<comment type="caution">
    <text evidence="2">The sequence shown here is derived from an EMBL/GenBank/DDBJ whole genome shotgun (WGS) entry which is preliminary data.</text>
</comment>
<dbReference type="OrthoDB" id="2456214at2"/>
<evidence type="ECO:0008006" key="4">
    <source>
        <dbReference type="Google" id="ProtNLM"/>
    </source>
</evidence>
<dbReference type="Proteomes" id="UP000095209">
    <property type="component" value="Unassembled WGS sequence"/>
</dbReference>
<evidence type="ECO:0000313" key="3">
    <source>
        <dbReference type="Proteomes" id="UP000095209"/>
    </source>
</evidence>
<keyword evidence="1" id="KW-0812">Transmembrane</keyword>
<accession>A0A1E5LBI1</accession>
<reference evidence="2 3" key="1">
    <citation type="submission" date="2016-08" db="EMBL/GenBank/DDBJ databases">
        <title>Genome of Bacillus solimangrovi GH2-4.</title>
        <authorList>
            <person name="Lim S."/>
            <person name="Kim B.-C."/>
        </authorList>
    </citation>
    <scope>NUCLEOTIDE SEQUENCE [LARGE SCALE GENOMIC DNA]</scope>
    <source>
        <strain evidence="2 3">GH2-4</strain>
    </source>
</reference>
<dbReference type="RefSeq" id="WP_069718450.1">
    <property type="nucleotide sequence ID" value="NZ_MJEH01000061.1"/>
</dbReference>
<keyword evidence="1" id="KW-0472">Membrane</keyword>
<dbReference type="EMBL" id="MJEH01000061">
    <property type="protein sequence ID" value="OEH91442.1"/>
    <property type="molecule type" value="Genomic_DNA"/>
</dbReference>
<feature type="transmembrane region" description="Helical" evidence="1">
    <location>
        <begin position="36"/>
        <end position="59"/>
    </location>
</feature>
<dbReference type="STRING" id="1305675.BFG57_04830"/>
<keyword evidence="3" id="KW-1185">Reference proteome</keyword>
<organism evidence="2 3">
    <name type="scientific">Bacillus solimangrovi</name>
    <dbReference type="NCBI Taxonomy" id="1305675"/>
    <lineage>
        <taxon>Bacteria</taxon>
        <taxon>Bacillati</taxon>
        <taxon>Bacillota</taxon>
        <taxon>Bacilli</taxon>
        <taxon>Bacillales</taxon>
        <taxon>Bacillaceae</taxon>
        <taxon>Bacillus</taxon>
    </lineage>
</organism>
<evidence type="ECO:0000256" key="1">
    <source>
        <dbReference type="SAM" id="Phobius"/>
    </source>
</evidence>
<proteinExistence type="predicted"/>
<keyword evidence="1" id="KW-1133">Transmembrane helix</keyword>
<evidence type="ECO:0000313" key="2">
    <source>
        <dbReference type="EMBL" id="OEH91442.1"/>
    </source>
</evidence>
<sequence length="62" mass="7476">MSQFYRYRMPPWLRKCLVITEQIILPLAAFQLLRTLFFPTTFDIILSGFLIFLFVAFTVKWI</sequence>
<protein>
    <recommendedName>
        <fullName evidence="4">Membrane protein YszA</fullName>
    </recommendedName>
</protein>
<name>A0A1E5LBI1_9BACI</name>
<dbReference type="AlphaFoldDB" id="A0A1E5LBI1"/>
<gene>
    <name evidence="2" type="ORF">BFG57_04830</name>
</gene>